<dbReference type="InterPro" id="IPR003593">
    <property type="entry name" value="AAA+_ATPase"/>
</dbReference>
<dbReference type="PANTHER" id="PTHR35894">
    <property type="entry name" value="GENERAL SECRETION PATHWAY PROTEIN A-RELATED"/>
    <property type="match status" value="1"/>
</dbReference>
<feature type="domain" description="AAA+ ATPase" evidence="2">
    <location>
        <begin position="44"/>
        <end position="274"/>
    </location>
</feature>
<dbReference type="OrthoDB" id="9779230at2"/>
<evidence type="ECO:0000313" key="4">
    <source>
        <dbReference type="Proteomes" id="UP000268094"/>
    </source>
</evidence>
<evidence type="ECO:0000256" key="1">
    <source>
        <dbReference type="SAM" id="MobiDB-lite"/>
    </source>
</evidence>
<comment type="caution">
    <text evidence="3">The sequence shown here is derived from an EMBL/GenBank/DDBJ whole genome shotgun (WGS) entry which is preliminary data.</text>
</comment>
<dbReference type="GO" id="GO:0016887">
    <property type="term" value="F:ATP hydrolysis activity"/>
    <property type="evidence" value="ECO:0007669"/>
    <property type="project" value="InterPro"/>
</dbReference>
<dbReference type="EMBL" id="RAVZ01000029">
    <property type="protein sequence ID" value="RKG92257.1"/>
    <property type="molecule type" value="Genomic_DNA"/>
</dbReference>
<dbReference type="InterPro" id="IPR052026">
    <property type="entry name" value="ExeA_AAA_ATPase_DNA-bind"/>
</dbReference>
<gene>
    <name evidence="3" type="ORF">D7V88_06910</name>
</gene>
<dbReference type="Gene3D" id="3.40.50.300">
    <property type="entry name" value="P-loop containing nucleotide triphosphate hydrolases"/>
    <property type="match status" value="1"/>
</dbReference>
<evidence type="ECO:0000259" key="2">
    <source>
        <dbReference type="SMART" id="SM00382"/>
    </source>
</evidence>
<dbReference type="Pfam" id="PF13401">
    <property type="entry name" value="AAA_22"/>
    <property type="match status" value="1"/>
</dbReference>
<dbReference type="Proteomes" id="UP000268094">
    <property type="component" value="Unassembled WGS sequence"/>
</dbReference>
<name>A0A3A8J8X8_9BACT</name>
<reference evidence="4" key="1">
    <citation type="submission" date="2018-09" db="EMBL/GenBank/DDBJ databases">
        <authorList>
            <person name="Livingstone P.G."/>
            <person name="Whitworth D.E."/>
        </authorList>
    </citation>
    <scope>NUCLEOTIDE SEQUENCE [LARGE SCALE GENOMIC DNA]</scope>
    <source>
        <strain evidence="4">CA054A</strain>
    </source>
</reference>
<sequence>MTTYLDFFELSQEPFSNAPVSRFYYNSAQHSQALTRLMHAVGYMKGLSILVGDIGAGKTTLARRMLDSLPESEYEAALLVIIHSGITAQWLLRRIALQLGVENPAQEKLALLSQLYQRLLQIYESGKKAVVLIDEAQMLETREIMEEFRGLLNLEVPERKLISFVFFGLPEIEKNLKLDPPLAQRVALRYKLEPFTAESTEAYVKHRLRLAGCPRMPFTPEALLAVHEHSGGTPRVINTLCDNALFEAFLARQESIDAELVHRIGTNLGLKGGSAASQESERPGVPASSLPRTANTKIDLAEIDRYLEGLGKL</sequence>
<dbReference type="PANTHER" id="PTHR35894:SF1">
    <property type="entry name" value="PHOSPHORIBULOKINASE _ URIDINE KINASE FAMILY"/>
    <property type="match status" value="1"/>
</dbReference>
<dbReference type="SMART" id="SM00382">
    <property type="entry name" value="AAA"/>
    <property type="match status" value="1"/>
</dbReference>
<feature type="region of interest" description="Disordered" evidence="1">
    <location>
        <begin position="271"/>
        <end position="291"/>
    </location>
</feature>
<proteinExistence type="predicted"/>
<dbReference type="SUPFAM" id="SSF52540">
    <property type="entry name" value="P-loop containing nucleoside triphosphate hydrolases"/>
    <property type="match status" value="1"/>
</dbReference>
<dbReference type="InterPro" id="IPR027417">
    <property type="entry name" value="P-loop_NTPase"/>
</dbReference>
<accession>A0A3A8J8X8</accession>
<dbReference type="AlphaFoldDB" id="A0A3A8J8X8"/>
<protein>
    <submittedName>
        <fullName evidence="3">AAA family ATPase</fullName>
    </submittedName>
</protein>
<dbReference type="InterPro" id="IPR049945">
    <property type="entry name" value="AAA_22"/>
</dbReference>
<evidence type="ECO:0000313" key="3">
    <source>
        <dbReference type="EMBL" id="RKG92257.1"/>
    </source>
</evidence>
<organism evidence="3 4">
    <name type="scientific">Corallococcus terminator</name>
    <dbReference type="NCBI Taxonomy" id="2316733"/>
    <lineage>
        <taxon>Bacteria</taxon>
        <taxon>Pseudomonadati</taxon>
        <taxon>Myxococcota</taxon>
        <taxon>Myxococcia</taxon>
        <taxon>Myxococcales</taxon>
        <taxon>Cystobacterineae</taxon>
        <taxon>Myxococcaceae</taxon>
        <taxon>Corallococcus</taxon>
    </lineage>
</organism>
<dbReference type="RefSeq" id="WP_120539805.1">
    <property type="nucleotide sequence ID" value="NZ_RAVZ01000029.1"/>
</dbReference>
<keyword evidence="4" id="KW-1185">Reference proteome</keyword>